<proteinExistence type="predicted"/>
<accession>A0A8J8WCZ8</accession>
<feature type="compositionally biased region" description="Basic and acidic residues" evidence="1">
    <location>
        <begin position="12"/>
        <end position="25"/>
    </location>
</feature>
<evidence type="ECO:0000313" key="2">
    <source>
        <dbReference type="EMBL" id="KAG0696345.1"/>
    </source>
</evidence>
<name>A0A8J8WCZ8_CHIOP</name>
<protein>
    <submittedName>
        <fullName evidence="2">Uncharacterized protein</fullName>
    </submittedName>
</protein>
<sequence>MDIGSMAVSKARPIEHELGGKKPAEKIGTGETQEIPERLVALGGKILPSPLAIRGRIAVVLTGEETPVLFGGSRQAQIRLAKRAAVVLKEGRSGRRGKIIAFFDTRASNRHGARVLALGLSKNSDEAFFGFGLPPSCPRGDPQGCLQSTLWLFLGFP</sequence>
<comment type="caution">
    <text evidence="2">The sequence shown here is derived from an EMBL/GenBank/DDBJ whole genome shotgun (WGS) entry which is preliminary data.</text>
</comment>
<reference evidence="2" key="1">
    <citation type="submission" date="2020-07" db="EMBL/GenBank/DDBJ databases">
        <title>The High-quality genome of the commercially important snow crab, Chionoecetes opilio.</title>
        <authorList>
            <person name="Jeong J.-H."/>
            <person name="Ryu S."/>
        </authorList>
    </citation>
    <scope>NUCLEOTIDE SEQUENCE</scope>
    <source>
        <strain evidence="2">MADBK_172401_WGS</strain>
        <tissue evidence="2">Digestive gland</tissue>
    </source>
</reference>
<dbReference type="Proteomes" id="UP000770661">
    <property type="component" value="Unassembled WGS sequence"/>
</dbReference>
<gene>
    <name evidence="2" type="ORF">GWK47_026574</name>
</gene>
<dbReference type="EMBL" id="JACEEZ010025899">
    <property type="protein sequence ID" value="KAG0696345.1"/>
    <property type="molecule type" value="Genomic_DNA"/>
</dbReference>
<dbReference type="AlphaFoldDB" id="A0A8J8WCZ8"/>
<organism evidence="2 3">
    <name type="scientific">Chionoecetes opilio</name>
    <name type="common">Atlantic snow crab</name>
    <name type="synonym">Cancer opilio</name>
    <dbReference type="NCBI Taxonomy" id="41210"/>
    <lineage>
        <taxon>Eukaryota</taxon>
        <taxon>Metazoa</taxon>
        <taxon>Ecdysozoa</taxon>
        <taxon>Arthropoda</taxon>
        <taxon>Crustacea</taxon>
        <taxon>Multicrustacea</taxon>
        <taxon>Malacostraca</taxon>
        <taxon>Eumalacostraca</taxon>
        <taxon>Eucarida</taxon>
        <taxon>Decapoda</taxon>
        <taxon>Pleocyemata</taxon>
        <taxon>Brachyura</taxon>
        <taxon>Eubrachyura</taxon>
        <taxon>Majoidea</taxon>
        <taxon>Majidae</taxon>
        <taxon>Chionoecetes</taxon>
    </lineage>
</organism>
<keyword evidence="3" id="KW-1185">Reference proteome</keyword>
<evidence type="ECO:0000256" key="1">
    <source>
        <dbReference type="SAM" id="MobiDB-lite"/>
    </source>
</evidence>
<evidence type="ECO:0000313" key="3">
    <source>
        <dbReference type="Proteomes" id="UP000770661"/>
    </source>
</evidence>
<feature type="region of interest" description="Disordered" evidence="1">
    <location>
        <begin position="1"/>
        <end position="30"/>
    </location>
</feature>